<dbReference type="GO" id="GO:0016740">
    <property type="term" value="F:transferase activity"/>
    <property type="evidence" value="ECO:0007669"/>
    <property type="project" value="UniProtKB-ARBA"/>
</dbReference>
<evidence type="ECO:0000256" key="4">
    <source>
        <dbReference type="ARBA" id="ARBA00022840"/>
    </source>
</evidence>
<evidence type="ECO:0000256" key="2">
    <source>
        <dbReference type="ARBA" id="ARBA00022598"/>
    </source>
</evidence>
<evidence type="ECO:0000256" key="6">
    <source>
        <dbReference type="ARBA" id="ARBA00023146"/>
    </source>
</evidence>
<keyword evidence="4" id="KW-0067">ATP-binding</keyword>
<organism evidence="8 9">
    <name type="scientific">Staphylococcus aureus</name>
    <dbReference type="NCBI Taxonomy" id="1280"/>
    <lineage>
        <taxon>Bacteria</taxon>
        <taxon>Bacillati</taxon>
        <taxon>Bacillota</taxon>
        <taxon>Bacilli</taxon>
        <taxon>Bacillales</taxon>
        <taxon>Staphylococcaceae</taxon>
        <taxon>Staphylococcus</taxon>
    </lineage>
</organism>
<dbReference type="EC" id="6.1.1.12" evidence="8"/>
<feature type="non-terminal residue" evidence="8">
    <location>
        <position position="1"/>
    </location>
</feature>
<evidence type="ECO:0000259" key="7">
    <source>
        <dbReference type="Pfam" id="PF00152"/>
    </source>
</evidence>
<dbReference type="PANTHER" id="PTHR22594:SF5">
    <property type="entry name" value="ASPARTATE--TRNA LIGASE, MITOCHONDRIAL"/>
    <property type="match status" value="1"/>
</dbReference>
<evidence type="ECO:0000313" key="9">
    <source>
        <dbReference type="Proteomes" id="UP001200271"/>
    </source>
</evidence>
<keyword evidence="2 8" id="KW-0436">Ligase</keyword>
<dbReference type="SUPFAM" id="SSF55681">
    <property type="entry name" value="Class II aaRS and biotin synthetases"/>
    <property type="match status" value="1"/>
</dbReference>
<accession>A0AAW4YFG7</accession>
<keyword evidence="1" id="KW-0963">Cytoplasm</keyword>
<protein>
    <submittedName>
        <fullName evidence="8">Aspartate--tRNA ligase</fullName>
        <ecNumber evidence="8">6.1.1.12</ecNumber>
    </submittedName>
</protein>
<name>A0AAW4YFG7_STAAU</name>
<dbReference type="InterPro" id="IPR045864">
    <property type="entry name" value="aa-tRNA-synth_II/BPL/LPL"/>
</dbReference>
<sequence>FEVLGFTKEQAQEQFGFLLDAFKYGAPPHGGIALGLDRLVMLLTNRTNLRDTIAFPKTASATCLLTNAPGEVSDKQLEELSLRIRH</sequence>
<dbReference type="GO" id="GO:0005524">
    <property type="term" value="F:ATP binding"/>
    <property type="evidence" value="ECO:0007669"/>
    <property type="project" value="UniProtKB-KW"/>
</dbReference>
<evidence type="ECO:0000313" key="8">
    <source>
        <dbReference type="EMBL" id="MCE3364377.1"/>
    </source>
</evidence>
<gene>
    <name evidence="8" type="primary">aspS</name>
    <name evidence="8" type="ORF">LB359_19360</name>
</gene>
<feature type="domain" description="Aminoacyl-tRNA synthetase class II (D/K/N)" evidence="7">
    <location>
        <begin position="1"/>
        <end position="58"/>
    </location>
</feature>
<proteinExistence type="predicted"/>
<reference evidence="8" key="1">
    <citation type="journal article" date="2021" name="Front Med (Lausanne)">
        <title>The Prevalence and Determinants of Fusidic Acid Resistance Among Methicillin-Resistant Staphylococcus aureus Clinical Isolates in China.</title>
        <authorList>
            <person name="Zhao H."/>
            <person name="Wang X."/>
            <person name="Wang B."/>
            <person name="Xu Y."/>
            <person name="Rao L."/>
            <person name="Wan B."/>
            <person name="Guo Y."/>
            <person name="Wu X."/>
            <person name="Yu J."/>
            <person name="Chen L."/>
            <person name="Li M."/>
            <person name="Yu F."/>
        </authorList>
    </citation>
    <scope>NUCLEOTIDE SEQUENCE</scope>
    <source>
        <strain evidence="8">NC-4</strain>
    </source>
</reference>
<comment type="caution">
    <text evidence="8">The sequence shown here is derived from an EMBL/GenBank/DDBJ whole genome shotgun (WGS) entry which is preliminary data.</text>
</comment>
<dbReference type="GO" id="GO:0006422">
    <property type="term" value="P:aspartyl-tRNA aminoacylation"/>
    <property type="evidence" value="ECO:0007669"/>
    <property type="project" value="TreeGrafter"/>
</dbReference>
<dbReference type="Gene3D" id="3.30.930.10">
    <property type="entry name" value="Bira Bifunctional Protein, Domain 2"/>
    <property type="match status" value="1"/>
</dbReference>
<dbReference type="PANTHER" id="PTHR22594">
    <property type="entry name" value="ASPARTYL/LYSYL-TRNA SYNTHETASE"/>
    <property type="match status" value="1"/>
</dbReference>
<evidence type="ECO:0000256" key="5">
    <source>
        <dbReference type="ARBA" id="ARBA00022917"/>
    </source>
</evidence>
<reference evidence="8" key="2">
    <citation type="submission" date="2023-08" db="EMBL/GenBank/DDBJ databases">
        <authorList>
            <person name="Zhao H."/>
            <person name="Wang X."/>
        </authorList>
    </citation>
    <scope>NUCLEOTIDE SEQUENCE</scope>
    <source>
        <strain evidence="8">NC-4</strain>
    </source>
</reference>
<evidence type="ECO:0000256" key="1">
    <source>
        <dbReference type="ARBA" id="ARBA00022490"/>
    </source>
</evidence>
<evidence type="ECO:0000256" key="3">
    <source>
        <dbReference type="ARBA" id="ARBA00022741"/>
    </source>
</evidence>
<keyword evidence="6" id="KW-0030">Aminoacyl-tRNA synthetase</keyword>
<dbReference type="EMBL" id="JAIUEN010000784">
    <property type="protein sequence ID" value="MCE3364377.1"/>
    <property type="molecule type" value="Genomic_DNA"/>
</dbReference>
<dbReference type="AlphaFoldDB" id="A0AAW4YFG7"/>
<dbReference type="GO" id="GO:0140096">
    <property type="term" value="F:catalytic activity, acting on a protein"/>
    <property type="evidence" value="ECO:0007669"/>
    <property type="project" value="UniProtKB-ARBA"/>
</dbReference>
<keyword evidence="5" id="KW-0648">Protein biosynthesis</keyword>
<keyword evidence="3" id="KW-0547">Nucleotide-binding</keyword>
<dbReference type="InterPro" id="IPR004364">
    <property type="entry name" value="Aa-tRNA-synt_II"/>
</dbReference>
<dbReference type="GO" id="GO:0004815">
    <property type="term" value="F:aspartate-tRNA ligase activity"/>
    <property type="evidence" value="ECO:0007669"/>
    <property type="project" value="UniProtKB-EC"/>
</dbReference>
<dbReference type="Pfam" id="PF00152">
    <property type="entry name" value="tRNA-synt_2"/>
    <property type="match status" value="1"/>
</dbReference>
<dbReference type="Proteomes" id="UP001200271">
    <property type="component" value="Unassembled WGS sequence"/>
</dbReference>